<dbReference type="GO" id="GO:0008270">
    <property type="term" value="F:zinc ion binding"/>
    <property type="evidence" value="ECO:0007669"/>
    <property type="project" value="UniProtKB-KW"/>
</dbReference>
<evidence type="ECO:0000313" key="4">
    <source>
        <dbReference type="EnsemblMetazoa" id="CPIJ015579-PA"/>
    </source>
</evidence>
<protein>
    <recommendedName>
        <fullName evidence="2">C2H2-type domain-containing protein</fullName>
    </recommendedName>
</protein>
<dbReference type="InterPro" id="IPR036236">
    <property type="entry name" value="Znf_C2H2_sf"/>
</dbReference>
<dbReference type="PROSITE" id="PS50157">
    <property type="entry name" value="ZINC_FINGER_C2H2_2"/>
    <property type="match status" value="1"/>
</dbReference>
<keyword evidence="5" id="KW-1185">Reference proteome</keyword>
<dbReference type="PROSITE" id="PS00028">
    <property type="entry name" value="ZINC_FINGER_C2H2_1"/>
    <property type="match status" value="1"/>
</dbReference>
<dbReference type="EnsemblMetazoa" id="CPIJ015579-RA">
    <property type="protein sequence ID" value="CPIJ015579-PA"/>
    <property type="gene ID" value="CPIJ015579"/>
</dbReference>
<dbReference type="KEGG" id="cqu:CpipJ_CPIJ015579"/>
<keyword evidence="1" id="KW-0862">Zinc</keyword>
<feature type="domain" description="C2H2-type" evidence="2">
    <location>
        <begin position="103"/>
        <end position="128"/>
    </location>
</feature>
<keyword evidence="1" id="KW-0863">Zinc-finger</keyword>
<evidence type="ECO:0000313" key="3">
    <source>
        <dbReference type="EMBL" id="EDS41875.1"/>
    </source>
</evidence>
<dbReference type="InterPro" id="IPR013087">
    <property type="entry name" value="Znf_C2H2_type"/>
</dbReference>
<evidence type="ECO:0000313" key="5">
    <source>
        <dbReference type="Proteomes" id="UP000002320"/>
    </source>
</evidence>
<dbReference type="AlphaFoldDB" id="B0X7C5"/>
<reference evidence="4" key="2">
    <citation type="submission" date="2020-05" db="UniProtKB">
        <authorList>
            <consortium name="EnsemblMetazoa"/>
        </authorList>
    </citation>
    <scope>IDENTIFICATION</scope>
    <source>
        <strain evidence="4">JHB</strain>
    </source>
</reference>
<dbReference type="SUPFAM" id="SSF57667">
    <property type="entry name" value="beta-beta-alpha zinc fingers"/>
    <property type="match status" value="1"/>
</dbReference>
<dbReference type="Gene3D" id="3.30.160.60">
    <property type="entry name" value="Classic Zinc Finger"/>
    <property type="match status" value="1"/>
</dbReference>
<dbReference type="SMART" id="SM00355">
    <property type="entry name" value="ZnF_C2H2"/>
    <property type="match status" value="2"/>
</dbReference>
<proteinExistence type="predicted"/>
<dbReference type="InParanoid" id="B0X7C5"/>
<reference evidence="3" key="1">
    <citation type="submission" date="2007-03" db="EMBL/GenBank/DDBJ databases">
        <title>Annotation of Culex pipiens quinquefasciatus.</title>
        <authorList>
            <consortium name="The Broad Institute Genome Sequencing Platform"/>
            <person name="Atkinson P.W."/>
            <person name="Hemingway J."/>
            <person name="Christensen B.M."/>
            <person name="Higgs S."/>
            <person name="Kodira C."/>
            <person name="Hannick L."/>
            <person name="Megy K."/>
            <person name="O'Leary S."/>
            <person name="Pearson M."/>
            <person name="Haas B.J."/>
            <person name="Mauceli E."/>
            <person name="Wortman J.R."/>
            <person name="Lee N.H."/>
            <person name="Guigo R."/>
            <person name="Stanke M."/>
            <person name="Alvarado L."/>
            <person name="Amedeo P."/>
            <person name="Antoine C.H."/>
            <person name="Arensburger P."/>
            <person name="Bidwell S.L."/>
            <person name="Crawford M."/>
            <person name="Camaro F."/>
            <person name="Devon K."/>
            <person name="Engels R."/>
            <person name="Hammond M."/>
            <person name="Howarth C."/>
            <person name="Koehrsen M."/>
            <person name="Lawson D."/>
            <person name="Montgomery P."/>
            <person name="Nene V."/>
            <person name="Nusbaum C."/>
            <person name="Puiu D."/>
            <person name="Romero-Severson J."/>
            <person name="Severson D.W."/>
            <person name="Shumway M."/>
            <person name="Sisk P."/>
            <person name="Stolte C."/>
            <person name="Zeng Q."/>
            <person name="Eisenstadt E."/>
            <person name="Fraser-Liggett C."/>
            <person name="Strausberg R."/>
            <person name="Galagan J."/>
            <person name="Birren B."/>
            <person name="Collins F.H."/>
        </authorList>
    </citation>
    <scope>NUCLEOTIDE SEQUENCE [LARGE SCALE GENOMIC DNA]</scope>
    <source>
        <strain evidence="3">JHB</strain>
    </source>
</reference>
<dbReference type="VEuPathDB" id="VectorBase:CPIJ015579"/>
<evidence type="ECO:0000259" key="2">
    <source>
        <dbReference type="PROSITE" id="PS50157"/>
    </source>
</evidence>
<gene>
    <name evidence="4" type="primary">6048661</name>
    <name evidence="3" type="ORF">CpipJ_CPIJ015579</name>
</gene>
<dbReference type="HOGENOM" id="CLU_1961747_0_0_1"/>
<dbReference type="Pfam" id="PF00096">
    <property type="entry name" value="zf-C2H2"/>
    <property type="match status" value="2"/>
</dbReference>
<keyword evidence="1" id="KW-0479">Metal-binding</keyword>
<dbReference type="EMBL" id="DS232447">
    <property type="protein sequence ID" value="EDS41875.1"/>
    <property type="molecule type" value="Genomic_DNA"/>
</dbReference>
<organism>
    <name type="scientific">Culex quinquefasciatus</name>
    <name type="common">Southern house mosquito</name>
    <name type="synonym">Culex pungens</name>
    <dbReference type="NCBI Taxonomy" id="7176"/>
    <lineage>
        <taxon>Eukaryota</taxon>
        <taxon>Metazoa</taxon>
        <taxon>Ecdysozoa</taxon>
        <taxon>Arthropoda</taxon>
        <taxon>Hexapoda</taxon>
        <taxon>Insecta</taxon>
        <taxon>Pterygota</taxon>
        <taxon>Neoptera</taxon>
        <taxon>Endopterygota</taxon>
        <taxon>Diptera</taxon>
        <taxon>Nematocera</taxon>
        <taxon>Culicoidea</taxon>
        <taxon>Culicidae</taxon>
        <taxon>Culicinae</taxon>
        <taxon>Culicini</taxon>
        <taxon>Culex</taxon>
        <taxon>Culex</taxon>
    </lineage>
</organism>
<evidence type="ECO:0000256" key="1">
    <source>
        <dbReference type="PROSITE-ProRule" id="PRU00042"/>
    </source>
</evidence>
<dbReference type="Proteomes" id="UP000002320">
    <property type="component" value="Unassembled WGS sequence"/>
</dbReference>
<accession>B0X7C5</accession>
<sequence length="128" mass="14564">MDWILHSAAAPPMQLTMEGTRVAMPLHLSAATADAELPLADDEQLLAALYSGVPEEASFSFVIGKPDENGFYRCPNGTCERKYKIKYSLIRHLRNECIENRRYSCPNCLKKFSYSFILNRHMAKVHKL</sequence>
<name>B0X7C5_CULQU</name>